<evidence type="ECO:0000256" key="2">
    <source>
        <dbReference type="ARBA" id="ARBA00022963"/>
    </source>
</evidence>
<evidence type="ECO:0000313" key="5">
    <source>
        <dbReference type="EMBL" id="MPL95192.1"/>
    </source>
</evidence>
<dbReference type="InterPro" id="IPR050301">
    <property type="entry name" value="NTE"/>
</dbReference>
<dbReference type="EMBL" id="VSSQ01000458">
    <property type="protein sequence ID" value="MPL95192.1"/>
    <property type="molecule type" value="Genomic_DNA"/>
</dbReference>
<reference evidence="5" key="1">
    <citation type="submission" date="2019-08" db="EMBL/GenBank/DDBJ databases">
        <authorList>
            <person name="Kucharzyk K."/>
            <person name="Murdoch R.W."/>
            <person name="Higgins S."/>
            <person name="Loffler F."/>
        </authorList>
    </citation>
    <scope>NUCLEOTIDE SEQUENCE</scope>
</reference>
<sequence>MRRRNDSFCLVLAGGGSKGVYHLGVWKALLEMGIEVDAFVGTSIGAVVAGLLAQDLRESYESFVDSISLDSIVALPPGFVEEGRLSVGREAIQDAPELFRSLIAHRGLDTSPLRGLLEAHIDESKIRASGKDLGIVTVDLSNLRPRQVFLEDMEEGKVLDYLMASAAFPGFKAPVIDGKKYMDGGVFENIPYDMARKRGYRRLIVSDIGGLGRNRRVETEGSLTAHIKSSIPMGWVFDFDRDFLKEFRLLGYLDTLRSFGRLAGYFYFIGPGKAPDLSLAPLPEKVGFPREMEHERSLLHKYLECAALVLEIPRIRLYDYQSLFDAIDEKLIEEEGKIENLVKSGEDRIKATGNILRESVKTGVFNGSPYYNYRMIEELLPASAWEVTKKALAKIHPELPAGLYFLEGLGKRD</sequence>
<dbReference type="SUPFAM" id="SSF52151">
    <property type="entry name" value="FabD/lysophospholipase-like"/>
    <property type="match status" value="1"/>
</dbReference>
<name>A0A644VXH4_9ZZZZ</name>
<proteinExistence type="predicted"/>
<dbReference type="InterPro" id="IPR002641">
    <property type="entry name" value="PNPLA_dom"/>
</dbReference>
<dbReference type="Gene3D" id="3.40.1090.10">
    <property type="entry name" value="Cytosolic phospholipase A2 catalytic domain"/>
    <property type="match status" value="2"/>
</dbReference>
<dbReference type="PROSITE" id="PS51635">
    <property type="entry name" value="PNPLA"/>
    <property type="match status" value="1"/>
</dbReference>
<evidence type="ECO:0000259" key="4">
    <source>
        <dbReference type="PROSITE" id="PS51635"/>
    </source>
</evidence>
<gene>
    <name evidence="5" type="ORF">SDC9_41361</name>
</gene>
<dbReference type="GO" id="GO:0016787">
    <property type="term" value="F:hydrolase activity"/>
    <property type="evidence" value="ECO:0007669"/>
    <property type="project" value="UniProtKB-KW"/>
</dbReference>
<dbReference type="CDD" id="cd07209">
    <property type="entry name" value="Pat_hypo_Ecoli_Z1214_like"/>
    <property type="match status" value="1"/>
</dbReference>
<comment type="caution">
    <text evidence="5">The sequence shown here is derived from an EMBL/GenBank/DDBJ whole genome shotgun (WGS) entry which is preliminary data.</text>
</comment>
<keyword evidence="3" id="KW-0443">Lipid metabolism</keyword>
<dbReference type="Pfam" id="PF01734">
    <property type="entry name" value="Patatin"/>
    <property type="match status" value="1"/>
</dbReference>
<protein>
    <recommendedName>
        <fullName evidence="4">PNPLA domain-containing protein</fullName>
    </recommendedName>
</protein>
<dbReference type="PANTHER" id="PTHR14226:SF57">
    <property type="entry name" value="BLR7027 PROTEIN"/>
    <property type="match status" value="1"/>
</dbReference>
<keyword evidence="2" id="KW-0442">Lipid degradation</keyword>
<dbReference type="GO" id="GO:0016042">
    <property type="term" value="P:lipid catabolic process"/>
    <property type="evidence" value="ECO:0007669"/>
    <property type="project" value="UniProtKB-KW"/>
</dbReference>
<dbReference type="InterPro" id="IPR016035">
    <property type="entry name" value="Acyl_Trfase/lysoPLipase"/>
</dbReference>
<organism evidence="5">
    <name type="scientific">bioreactor metagenome</name>
    <dbReference type="NCBI Taxonomy" id="1076179"/>
    <lineage>
        <taxon>unclassified sequences</taxon>
        <taxon>metagenomes</taxon>
        <taxon>ecological metagenomes</taxon>
    </lineage>
</organism>
<dbReference type="AlphaFoldDB" id="A0A644VXH4"/>
<dbReference type="PANTHER" id="PTHR14226">
    <property type="entry name" value="NEUROPATHY TARGET ESTERASE/SWISS CHEESE D.MELANOGASTER"/>
    <property type="match status" value="1"/>
</dbReference>
<feature type="domain" description="PNPLA" evidence="4">
    <location>
        <begin position="10"/>
        <end position="196"/>
    </location>
</feature>
<accession>A0A644VXH4</accession>
<evidence type="ECO:0000256" key="3">
    <source>
        <dbReference type="ARBA" id="ARBA00023098"/>
    </source>
</evidence>
<keyword evidence="1" id="KW-0378">Hydrolase</keyword>
<evidence type="ECO:0000256" key="1">
    <source>
        <dbReference type="ARBA" id="ARBA00022801"/>
    </source>
</evidence>